<dbReference type="EMBL" id="JAVEPI010000002">
    <property type="protein sequence ID" value="KAK1443268.1"/>
    <property type="molecule type" value="Genomic_DNA"/>
</dbReference>
<gene>
    <name evidence="4" type="ORF">BgAZ_201440</name>
</gene>
<dbReference type="GO" id="GO:0008168">
    <property type="term" value="F:methyltransferase activity"/>
    <property type="evidence" value="ECO:0007669"/>
    <property type="project" value="UniProtKB-KW"/>
</dbReference>
<name>A0AAD8PDC9_BABGI</name>
<keyword evidence="1 4" id="KW-0489">Methyltransferase</keyword>
<feature type="domain" description="tRNA (guanine(10)-N(2))-methyltransferase TRMT11 N-terminal" evidence="3">
    <location>
        <begin position="73"/>
        <end position="207"/>
    </location>
</feature>
<dbReference type="Pfam" id="PF25904">
    <property type="entry name" value="Tmrp11_N"/>
    <property type="match status" value="1"/>
</dbReference>
<dbReference type="PANTHER" id="PTHR13370">
    <property type="entry name" value="RNA METHYLASE-RELATED"/>
    <property type="match status" value="1"/>
</dbReference>
<evidence type="ECO:0000256" key="1">
    <source>
        <dbReference type="ARBA" id="ARBA00022603"/>
    </source>
</evidence>
<dbReference type="SUPFAM" id="SSF53335">
    <property type="entry name" value="S-adenosyl-L-methionine-dependent methyltransferases"/>
    <property type="match status" value="1"/>
</dbReference>
<dbReference type="Proteomes" id="UP001230268">
    <property type="component" value="Unassembled WGS sequence"/>
</dbReference>
<sequence length="435" mass="49974">MERVLFWMCMNYEYNELIEPELESLAERFGIKPEEFRLSHHIEDDGAPPSPFDQDGYYVKFTDYYKALLNGDDIDDKRVPKSQQNVFYYGNVPSMEVAIKIFERCVQGKSLIRVWSEGQTYADVLEDIKKNHEQDIVEKLVDKRWCVKFKCFNSKTEPSRLVSILNEMSEVFDRAGDVDIKNPNTKIAIIERYNDYTTKKLCNIYIGECIREKDDLDTWWDHYSLSKRPILAPTTLENMLAFIMINLGMVTKGSVVLDPFVGSAGSLISASHFGALCFGSDIDMRVLKGWSVGHHNRNLPPSDLPTHVFTNFKHYNLPFPEMLRFDNRHTVWKSLLGSEEVGSEWVDVIVADPPYGIRASAKNRKLLAEDPEGEVVNCLINTLLDMSETMLVPEGRLVFLLPTKNHSMQKSLQILKRPKLEVKYIGLQQLTAGNK</sequence>
<accession>A0AAD8PDC9</accession>
<dbReference type="Gene3D" id="3.40.50.150">
    <property type="entry name" value="Vaccinia Virus protein VP39"/>
    <property type="match status" value="1"/>
</dbReference>
<reference evidence="4" key="1">
    <citation type="submission" date="2023-08" db="EMBL/GenBank/DDBJ databases">
        <title>Draft sequence of the Babesia gibsoni genome.</title>
        <authorList>
            <person name="Yamagishi J.Y."/>
            <person name="Xuan X.X."/>
        </authorList>
    </citation>
    <scope>NUCLEOTIDE SEQUENCE</scope>
    <source>
        <strain evidence="4">Azabu</strain>
    </source>
</reference>
<evidence type="ECO:0000259" key="3">
    <source>
        <dbReference type="Pfam" id="PF25904"/>
    </source>
</evidence>
<dbReference type="InterPro" id="IPR029063">
    <property type="entry name" value="SAM-dependent_MTases_sf"/>
</dbReference>
<dbReference type="PIRSF" id="PIRSF017259">
    <property type="entry name" value="tRNA_mtfrase_TRM11"/>
    <property type="match status" value="1"/>
</dbReference>
<dbReference type="GO" id="GO:0032259">
    <property type="term" value="P:methylation"/>
    <property type="evidence" value="ECO:0007669"/>
    <property type="project" value="UniProtKB-KW"/>
</dbReference>
<comment type="caution">
    <text evidence="4">The sequence shown here is derived from an EMBL/GenBank/DDBJ whole genome shotgun (WGS) entry which is preliminary data.</text>
</comment>
<evidence type="ECO:0000313" key="5">
    <source>
        <dbReference type="Proteomes" id="UP001230268"/>
    </source>
</evidence>
<dbReference type="InterPro" id="IPR059073">
    <property type="entry name" value="TRMT11_N"/>
</dbReference>
<evidence type="ECO:0000313" key="4">
    <source>
        <dbReference type="EMBL" id="KAK1443268.1"/>
    </source>
</evidence>
<protein>
    <submittedName>
        <fullName evidence="4">RNA methylase-like protein</fullName>
    </submittedName>
</protein>
<dbReference type="GO" id="GO:0005737">
    <property type="term" value="C:cytoplasm"/>
    <property type="evidence" value="ECO:0007669"/>
    <property type="project" value="TreeGrafter"/>
</dbReference>
<proteinExistence type="predicted"/>
<keyword evidence="2" id="KW-0808">Transferase</keyword>
<dbReference type="PANTHER" id="PTHR13370:SF3">
    <property type="entry name" value="TRNA (GUANINE(10)-N2)-METHYLTRANSFERASE HOMOLOG"/>
    <property type="match status" value="1"/>
</dbReference>
<dbReference type="InterPro" id="IPR002052">
    <property type="entry name" value="DNA_methylase_N6_adenine_CS"/>
</dbReference>
<dbReference type="GO" id="GO:0003676">
    <property type="term" value="F:nucleic acid binding"/>
    <property type="evidence" value="ECO:0007669"/>
    <property type="project" value="InterPro"/>
</dbReference>
<dbReference type="PROSITE" id="PS00092">
    <property type="entry name" value="N6_MTASE"/>
    <property type="match status" value="1"/>
</dbReference>
<evidence type="ECO:0000256" key="2">
    <source>
        <dbReference type="ARBA" id="ARBA00022679"/>
    </source>
</evidence>
<keyword evidence="5" id="KW-1185">Reference proteome</keyword>
<dbReference type="AlphaFoldDB" id="A0AAD8PDC9"/>
<organism evidence="4 5">
    <name type="scientific">Babesia gibsoni</name>
    <dbReference type="NCBI Taxonomy" id="33632"/>
    <lineage>
        <taxon>Eukaryota</taxon>
        <taxon>Sar</taxon>
        <taxon>Alveolata</taxon>
        <taxon>Apicomplexa</taxon>
        <taxon>Aconoidasida</taxon>
        <taxon>Piroplasmida</taxon>
        <taxon>Babesiidae</taxon>
        <taxon>Babesia</taxon>
    </lineage>
</organism>